<evidence type="ECO:0000256" key="2">
    <source>
        <dbReference type="ARBA" id="ARBA00022670"/>
    </source>
</evidence>
<proteinExistence type="inferred from homology"/>
<evidence type="ECO:0000256" key="1">
    <source>
        <dbReference type="ARBA" id="ARBA00006534"/>
    </source>
</evidence>
<dbReference type="InterPro" id="IPR029062">
    <property type="entry name" value="Class_I_gatase-like"/>
</dbReference>
<comment type="similarity">
    <text evidence="1">Belongs to the peptidase S51 family.</text>
</comment>
<sequence>KKRYGDPNTITKQSFEMSGIPFDEYIYVDNSNKEHIAEYISRADCVNLFGGHLPTANKFINELNLKELLKNYNGVIIGASGGAMNMAEKVYCIPEVEGEHKDKSFKRILNGLGLTNINIIPHYKLFEKKVFSDKIRMLEDILLPDSKKIPMIALPDRSYIIQQEDKIEIFGEAYLLENGKIKQINKNKLKGETIMRLILNGGGSGEDVKESYELFAKEVNGGSVMYIPLAWNHGPCGECIHWFKGEMAPFGITDVDLITDAKQITKEKLKKVSGVFIGGGNTYKLLKYLKETPAFENLKEYIENGGLVMGSSAGALIWGRSIDSCKDDGLGIKSICDQNLVNLQDTTGFDMLNGYSLLVHYKKEEEQISATEQRVKRLLKEGYKLVCLPEETSLWINGNQAKIIGPKPAEIYDGHEKQTVQTNEDVLCR</sequence>
<organism evidence="5 6">
    <name type="scientific">Candidatus Caccosoma faecigallinarum</name>
    <dbReference type="NCBI Taxonomy" id="2840720"/>
    <lineage>
        <taxon>Bacteria</taxon>
        <taxon>Bacillati</taxon>
        <taxon>Bacillota</taxon>
        <taxon>Bacillota incertae sedis</taxon>
        <taxon>Candidatus Caccosoma</taxon>
    </lineage>
</organism>
<feature type="non-terminal residue" evidence="5">
    <location>
        <position position="1"/>
    </location>
</feature>
<name>A0A9D1G9B2_9FIRM</name>
<dbReference type="Proteomes" id="UP000886893">
    <property type="component" value="Unassembled WGS sequence"/>
</dbReference>
<dbReference type="AlphaFoldDB" id="A0A9D1G9B2"/>
<dbReference type="PANTHER" id="PTHR20842:SF0">
    <property type="entry name" value="ALPHA-ASPARTYL DIPEPTIDASE"/>
    <property type="match status" value="1"/>
</dbReference>
<dbReference type="InterPro" id="IPR005320">
    <property type="entry name" value="Peptidase_S51"/>
</dbReference>
<reference evidence="5" key="2">
    <citation type="journal article" date="2021" name="PeerJ">
        <title>Extensive microbial diversity within the chicken gut microbiome revealed by metagenomics and culture.</title>
        <authorList>
            <person name="Gilroy R."/>
            <person name="Ravi A."/>
            <person name="Getino M."/>
            <person name="Pursley I."/>
            <person name="Horton D.L."/>
            <person name="Alikhan N.F."/>
            <person name="Baker D."/>
            <person name="Gharbi K."/>
            <person name="Hall N."/>
            <person name="Watson M."/>
            <person name="Adriaenssens E.M."/>
            <person name="Foster-Nyarko E."/>
            <person name="Jarju S."/>
            <person name="Secka A."/>
            <person name="Antonio M."/>
            <person name="Oren A."/>
            <person name="Chaudhuri R.R."/>
            <person name="La Ragione R."/>
            <person name="Hildebrand F."/>
            <person name="Pallen M.J."/>
        </authorList>
    </citation>
    <scope>NUCLEOTIDE SEQUENCE</scope>
    <source>
        <strain evidence="5">14508</strain>
    </source>
</reference>
<comment type="caution">
    <text evidence="5">The sequence shown here is derived from an EMBL/GenBank/DDBJ whole genome shotgun (WGS) entry which is preliminary data.</text>
</comment>
<dbReference type="Gene3D" id="3.40.50.880">
    <property type="match status" value="2"/>
</dbReference>
<keyword evidence="2" id="KW-0645">Protease</keyword>
<gene>
    <name evidence="5" type="ORF">IAD04_01900</name>
</gene>
<keyword evidence="5" id="KW-0315">Glutamine amidotransferase</keyword>
<evidence type="ECO:0000313" key="6">
    <source>
        <dbReference type="Proteomes" id="UP000886893"/>
    </source>
</evidence>
<dbReference type="SUPFAM" id="SSF52317">
    <property type="entry name" value="Class I glutamine amidotransferase-like"/>
    <property type="match status" value="2"/>
</dbReference>
<evidence type="ECO:0000313" key="5">
    <source>
        <dbReference type="EMBL" id="HIT17118.1"/>
    </source>
</evidence>
<protein>
    <submittedName>
        <fullName evidence="5">Type 1 glutamine amidotransferase-like domain-containing protein</fullName>
    </submittedName>
</protein>
<dbReference type="CDD" id="cd03129">
    <property type="entry name" value="GAT1_Peptidase_E_like"/>
    <property type="match status" value="1"/>
</dbReference>
<evidence type="ECO:0000256" key="3">
    <source>
        <dbReference type="ARBA" id="ARBA00022801"/>
    </source>
</evidence>
<dbReference type="GO" id="GO:0008236">
    <property type="term" value="F:serine-type peptidase activity"/>
    <property type="evidence" value="ECO:0007669"/>
    <property type="project" value="UniProtKB-KW"/>
</dbReference>
<keyword evidence="3" id="KW-0378">Hydrolase</keyword>
<keyword evidence="4" id="KW-0720">Serine protease</keyword>
<dbReference type="GO" id="GO:0006508">
    <property type="term" value="P:proteolysis"/>
    <property type="evidence" value="ECO:0007669"/>
    <property type="project" value="UniProtKB-KW"/>
</dbReference>
<dbReference type="EMBL" id="DVKI01000058">
    <property type="protein sequence ID" value="HIT17118.1"/>
    <property type="molecule type" value="Genomic_DNA"/>
</dbReference>
<evidence type="ECO:0000256" key="4">
    <source>
        <dbReference type="ARBA" id="ARBA00022825"/>
    </source>
</evidence>
<dbReference type="PANTHER" id="PTHR20842">
    <property type="entry name" value="PROTEASE S51 ALPHA-ASPARTYL DIPEPTIDASE"/>
    <property type="match status" value="1"/>
</dbReference>
<accession>A0A9D1G9B2</accession>
<dbReference type="Pfam" id="PF03575">
    <property type="entry name" value="Peptidase_S51"/>
    <property type="match status" value="2"/>
</dbReference>
<reference evidence="5" key="1">
    <citation type="submission" date="2020-10" db="EMBL/GenBank/DDBJ databases">
        <authorList>
            <person name="Gilroy R."/>
        </authorList>
    </citation>
    <scope>NUCLEOTIDE SEQUENCE</scope>
    <source>
        <strain evidence="5">14508</strain>
    </source>
</reference>